<dbReference type="SUPFAM" id="SSF53448">
    <property type="entry name" value="Nucleotide-diphospho-sugar transferases"/>
    <property type="match status" value="1"/>
</dbReference>
<sequence>MFSFLTSDKGKRRDDRFLPLTDIKIGPFKIGSTSSTPNSECTYSALTPATETAIDFAHDGRHSTSSLDRYHDSPSPPPGYKPPSYYSALFGATHRRAKSSSRRCKLITLALIVLPCLYTFCYITFRPPSYIVLPPETYVQTLRDTLTQHIPSQASRQALSDHLARIEHPDSSTNTVSPSTTSPHQQQQQLLPFPSSVSVVPPTIWSSDGKPAPSAWFTKWSQMGFEPKFLDDAGAESWIKSHFDNTSSIQHMWDSMPRFILKADLLRYLLMLQEGGTWSDMDTVPLMHRTNWTKDAVPLSSVLSEDKGIFGRASLASTSRAGRNAEAAAAAASPEPVRAVIGIENDPNENHDPRNFFERLRLLPLRRHRPLQFVQWTLHSAPNHPIMLDVLRRVLQATEVYHGYEVEQQRDAFSDGWGWGEKSIEDKKEQARMRETHRVYPWDGTSMSWRWQAGRWRWGWDVLSVEEWTGPAVFTDSVVSYLYATAGVRPEDLSMLKQPVQIRDVVIVPSLGFNPTGSRPEGVSRLVHLFRGSWKG</sequence>
<evidence type="ECO:0000313" key="6">
    <source>
        <dbReference type="Proteomes" id="UP000242770"/>
    </source>
</evidence>
<dbReference type="InterPro" id="IPR007577">
    <property type="entry name" value="GlycoTrfase_DXD_sugar-bd_CS"/>
</dbReference>
<feature type="transmembrane region" description="Helical" evidence="3">
    <location>
        <begin position="106"/>
        <end position="125"/>
    </location>
</feature>
<proteinExistence type="inferred from homology"/>
<evidence type="ECO:0000256" key="3">
    <source>
        <dbReference type="SAM" id="Phobius"/>
    </source>
</evidence>
<dbReference type="GO" id="GO:0000009">
    <property type="term" value="F:alpha-1,6-mannosyltransferase activity"/>
    <property type="evidence" value="ECO:0007669"/>
    <property type="project" value="InterPro"/>
</dbReference>
<reference evidence="5" key="2">
    <citation type="submission" date="2014-06" db="EMBL/GenBank/DDBJ databases">
        <authorList>
            <person name="Ju J."/>
            <person name="Zhang J."/>
        </authorList>
    </citation>
    <scope>NUCLEOTIDE SEQUENCE</scope>
    <source>
        <strain evidence="5">SscI8</strain>
    </source>
</reference>
<dbReference type="OrthoDB" id="409543at2759"/>
<dbReference type="EMBL" id="LK056657">
    <property type="protein sequence ID" value="CDU22770.1"/>
    <property type="molecule type" value="Genomic_DNA"/>
</dbReference>
<dbReference type="EMBL" id="CCFA01002801">
    <property type="protein sequence ID" value="CDS00598.1"/>
    <property type="molecule type" value="Genomic_DNA"/>
</dbReference>
<keyword evidence="3" id="KW-0812">Transmembrane</keyword>
<keyword evidence="5" id="KW-0808">Transferase</keyword>
<name>A0A0F7RZ11_9BASI</name>
<evidence type="ECO:0000313" key="4">
    <source>
        <dbReference type="EMBL" id="CDS00598.1"/>
    </source>
</evidence>
<keyword evidence="3" id="KW-1133">Transmembrane helix</keyword>
<feature type="region of interest" description="Disordered" evidence="2">
    <location>
        <begin position="168"/>
        <end position="188"/>
    </location>
</feature>
<dbReference type="Pfam" id="PF04488">
    <property type="entry name" value="Gly_transf_sug"/>
    <property type="match status" value="1"/>
</dbReference>
<keyword evidence="3" id="KW-0472">Membrane</keyword>
<evidence type="ECO:0000256" key="2">
    <source>
        <dbReference type="SAM" id="MobiDB-lite"/>
    </source>
</evidence>
<protein>
    <submittedName>
        <fullName evidence="5">Related to Alpha-1,6-mannosyltransferase</fullName>
    </submittedName>
</protein>
<reference evidence="6" key="1">
    <citation type="submission" date="2014-06" db="EMBL/GenBank/DDBJ databases">
        <authorList>
            <person name="Berkman P.J."/>
        </authorList>
    </citation>
    <scope>NUCLEOTIDE SEQUENCE [LARGE SCALE GENOMIC DNA]</scope>
</reference>
<dbReference type="GO" id="GO:0000136">
    <property type="term" value="C:mannan polymerase complex"/>
    <property type="evidence" value="ECO:0007669"/>
    <property type="project" value="TreeGrafter"/>
</dbReference>
<evidence type="ECO:0000256" key="1">
    <source>
        <dbReference type="ARBA" id="ARBA00009003"/>
    </source>
</evidence>
<keyword evidence="5" id="KW-0328">Glycosyltransferase</keyword>
<dbReference type="AlphaFoldDB" id="A0A0F7RZ11"/>
<evidence type="ECO:0000313" key="5">
    <source>
        <dbReference type="EMBL" id="CDU22770.1"/>
    </source>
</evidence>
<organism evidence="4 6">
    <name type="scientific">Sporisorium scitamineum</name>
    <dbReference type="NCBI Taxonomy" id="49012"/>
    <lineage>
        <taxon>Eukaryota</taxon>
        <taxon>Fungi</taxon>
        <taxon>Dikarya</taxon>
        <taxon>Basidiomycota</taxon>
        <taxon>Ustilaginomycotina</taxon>
        <taxon>Ustilaginomycetes</taxon>
        <taxon>Ustilaginales</taxon>
        <taxon>Ustilaginaceae</taxon>
        <taxon>Sporisorium</taxon>
    </lineage>
</organism>
<comment type="similarity">
    <text evidence="1">Belongs to the glycosyltransferase 32 family.</text>
</comment>
<dbReference type="Gene3D" id="3.90.550.20">
    <property type="match status" value="1"/>
</dbReference>
<dbReference type="STRING" id="49012.A0A0F7RZ11"/>
<keyword evidence="6" id="KW-1185">Reference proteome</keyword>
<reference evidence="4" key="3">
    <citation type="submission" date="2014-06" db="EMBL/GenBank/DDBJ databases">
        <authorList>
            <person name="Berkman J.Paul."/>
        </authorList>
    </citation>
    <scope>NUCLEOTIDE SEQUENCE [LARGE SCALE GENOMIC DNA]</scope>
</reference>
<dbReference type="Proteomes" id="UP000242770">
    <property type="component" value="Unassembled WGS sequence"/>
</dbReference>
<dbReference type="PANTHER" id="PTHR31834:SF1">
    <property type="entry name" value="INITIATION-SPECIFIC ALPHA-1,6-MANNOSYLTRANSFERASE"/>
    <property type="match status" value="1"/>
</dbReference>
<dbReference type="InterPro" id="IPR029044">
    <property type="entry name" value="Nucleotide-diphossugar_trans"/>
</dbReference>
<accession>A0A0F7RZ11</accession>
<gene>
    <name evidence="4" type="primary">SSCI46850.1</name>
    <name evidence="5" type="ORF">SPSC_01400</name>
</gene>
<dbReference type="InterPro" id="IPR039367">
    <property type="entry name" value="Och1-like"/>
</dbReference>
<feature type="compositionally biased region" description="Low complexity" evidence="2">
    <location>
        <begin position="171"/>
        <end position="188"/>
    </location>
</feature>
<dbReference type="GO" id="GO:0006487">
    <property type="term" value="P:protein N-linked glycosylation"/>
    <property type="evidence" value="ECO:0007669"/>
    <property type="project" value="TreeGrafter"/>
</dbReference>
<dbReference type="PANTHER" id="PTHR31834">
    <property type="entry name" value="INITIATION-SPECIFIC ALPHA-1,6-MANNOSYLTRANSFERASE"/>
    <property type="match status" value="1"/>
</dbReference>